<dbReference type="GeneID" id="20352240"/>
<accession>J3PE59</accession>
<evidence type="ECO:0000256" key="1">
    <source>
        <dbReference type="SAM" id="MobiDB-lite"/>
    </source>
</evidence>
<dbReference type="RefSeq" id="XP_009227937.1">
    <property type="nucleotide sequence ID" value="XM_009229673.1"/>
</dbReference>
<reference evidence="2" key="2">
    <citation type="submission" date="2010-07" db="EMBL/GenBank/DDBJ databases">
        <authorList>
            <consortium name="The Broad Institute Genome Sequencing Platform"/>
            <consortium name="Broad Institute Genome Sequencing Center for Infectious Disease"/>
            <person name="Ma L.-J."/>
            <person name="Dead R."/>
            <person name="Young S."/>
            <person name="Zeng Q."/>
            <person name="Koehrsen M."/>
            <person name="Alvarado L."/>
            <person name="Berlin A."/>
            <person name="Chapman S.B."/>
            <person name="Chen Z."/>
            <person name="Freedman E."/>
            <person name="Gellesch M."/>
            <person name="Goldberg J."/>
            <person name="Griggs A."/>
            <person name="Gujja S."/>
            <person name="Heilman E.R."/>
            <person name="Heiman D."/>
            <person name="Hepburn T."/>
            <person name="Howarth C."/>
            <person name="Jen D."/>
            <person name="Larson L."/>
            <person name="Mehta T."/>
            <person name="Neiman D."/>
            <person name="Pearson M."/>
            <person name="Roberts A."/>
            <person name="Saif S."/>
            <person name="Shea T."/>
            <person name="Shenoy N."/>
            <person name="Sisk P."/>
            <person name="Stolte C."/>
            <person name="Sykes S."/>
            <person name="Walk T."/>
            <person name="White J."/>
            <person name="Yandava C."/>
            <person name="Haas B."/>
            <person name="Nusbaum C."/>
            <person name="Birren B."/>
        </authorList>
    </citation>
    <scope>NUCLEOTIDE SEQUENCE</scope>
    <source>
        <strain evidence="2">R3-111a-1</strain>
    </source>
</reference>
<reference evidence="3" key="5">
    <citation type="submission" date="2018-04" db="UniProtKB">
        <authorList>
            <consortium name="EnsemblFungi"/>
        </authorList>
    </citation>
    <scope>IDENTIFICATION</scope>
    <source>
        <strain evidence="3">R3-111a-1</strain>
    </source>
</reference>
<reference evidence="4" key="1">
    <citation type="submission" date="2010-07" db="EMBL/GenBank/DDBJ databases">
        <title>The genome sequence of Gaeumannomyces graminis var. tritici strain R3-111a-1.</title>
        <authorList>
            <consortium name="The Broad Institute Genome Sequencing Platform"/>
            <person name="Ma L.-J."/>
            <person name="Dead R."/>
            <person name="Young S."/>
            <person name="Zeng Q."/>
            <person name="Koehrsen M."/>
            <person name="Alvarado L."/>
            <person name="Berlin A."/>
            <person name="Chapman S.B."/>
            <person name="Chen Z."/>
            <person name="Freedman E."/>
            <person name="Gellesch M."/>
            <person name="Goldberg J."/>
            <person name="Griggs A."/>
            <person name="Gujja S."/>
            <person name="Heilman E.R."/>
            <person name="Heiman D."/>
            <person name="Hepburn T."/>
            <person name="Howarth C."/>
            <person name="Jen D."/>
            <person name="Larson L."/>
            <person name="Mehta T."/>
            <person name="Neiman D."/>
            <person name="Pearson M."/>
            <person name="Roberts A."/>
            <person name="Saif S."/>
            <person name="Shea T."/>
            <person name="Shenoy N."/>
            <person name="Sisk P."/>
            <person name="Stolte C."/>
            <person name="Sykes S."/>
            <person name="Walk T."/>
            <person name="White J."/>
            <person name="Yandava C."/>
            <person name="Haas B."/>
            <person name="Nusbaum C."/>
            <person name="Birren B."/>
        </authorList>
    </citation>
    <scope>NUCLEOTIDE SEQUENCE [LARGE SCALE GENOMIC DNA]</scope>
    <source>
        <strain evidence="4">R3-111a-1</strain>
    </source>
</reference>
<dbReference type="AlphaFoldDB" id="J3PE59"/>
<dbReference type="EnsemblFungi" id="EJT70759">
    <property type="protein sequence ID" value="EJT70759"/>
    <property type="gene ID" value="GGTG_11782"/>
</dbReference>
<reference evidence="2" key="3">
    <citation type="submission" date="2010-09" db="EMBL/GenBank/DDBJ databases">
        <title>Annotation of Gaeumannomyces graminis var. tritici R3-111a-1.</title>
        <authorList>
            <consortium name="The Broad Institute Genome Sequencing Platform"/>
            <person name="Ma L.-J."/>
            <person name="Dead R."/>
            <person name="Young S.K."/>
            <person name="Zeng Q."/>
            <person name="Gargeya S."/>
            <person name="Fitzgerald M."/>
            <person name="Haas B."/>
            <person name="Abouelleil A."/>
            <person name="Alvarado L."/>
            <person name="Arachchi H.M."/>
            <person name="Berlin A."/>
            <person name="Brown A."/>
            <person name="Chapman S.B."/>
            <person name="Chen Z."/>
            <person name="Dunbar C."/>
            <person name="Freedman E."/>
            <person name="Gearin G."/>
            <person name="Gellesch M."/>
            <person name="Goldberg J."/>
            <person name="Griggs A."/>
            <person name="Gujja S."/>
            <person name="Heiman D."/>
            <person name="Howarth C."/>
            <person name="Larson L."/>
            <person name="Lui A."/>
            <person name="MacDonald P.J.P."/>
            <person name="Mehta T."/>
            <person name="Montmayeur A."/>
            <person name="Murphy C."/>
            <person name="Neiman D."/>
            <person name="Pearson M."/>
            <person name="Priest M."/>
            <person name="Roberts A."/>
            <person name="Saif S."/>
            <person name="Shea T."/>
            <person name="Shenoy N."/>
            <person name="Sisk P."/>
            <person name="Stolte C."/>
            <person name="Sykes S."/>
            <person name="Yandava C."/>
            <person name="Wortman J."/>
            <person name="Nusbaum C."/>
            <person name="Birren B."/>
        </authorList>
    </citation>
    <scope>NUCLEOTIDE SEQUENCE</scope>
    <source>
        <strain evidence="2">R3-111a-1</strain>
    </source>
</reference>
<proteinExistence type="predicted"/>
<dbReference type="eggNOG" id="ENOG502R762">
    <property type="taxonomic scope" value="Eukaryota"/>
</dbReference>
<evidence type="ECO:0000313" key="3">
    <source>
        <dbReference type="EnsemblFungi" id="EJT70759"/>
    </source>
</evidence>
<feature type="region of interest" description="Disordered" evidence="1">
    <location>
        <begin position="360"/>
        <end position="382"/>
    </location>
</feature>
<protein>
    <recommendedName>
        <fullName evidence="5">Nitrogen regulatory protein areA GATA-like domain-containing protein</fullName>
    </recommendedName>
</protein>
<reference evidence="3" key="4">
    <citation type="journal article" date="2015" name="G3 (Bethesda)">
        <title>Genome sequences of three phytopathogenic species of the Magnaporthaceae family of fungi.</title>
        <authorList>
            <person name="Okagaki L.H."/>
            <person name="Nunes C.C."/>
            <person name="Sailsbery J."/>
            <person name="Clay B."/>
            <person name="Brown D."/>
            <person name="John T."/>
            <person name="Oh Y."/>
            <person name="Young N."/>
            <person name="Fitzgerald M."/>
            <person name="Haas B.J."/>
            <person name="Zeng Q."/>
            <person name="Young S."/>
            <person name="Adiconis X."/>
            <person name="Fan L."/>
            <person name="Levin J.Z."/>
            <person name="Mitchell T.K."/>
            <person name="Okubara P.A."/>
            <person name="Farman M.L."/>
            <person name="Kohn L.M."/>
            <person name="Birren B."/>
            <person name="Ma L.-J."/>
            <person name="Dean R.A."/>
        </authorList>
    </citation>
    <scope>NUCLEOTIDE SEQUENCE</scope>
    <source>
        <strain evidence="3">R3-111a-1</strain>
    </source>
</reference>
<feature type="compositionally biased region" description="Polar residues" evidence="1">
    <location>
        <begin position="223"/>
        <end position="234"/>
    </location>
</feature>
<dbReference type="HOGENOM" id="CLU_685192_0_0_1"/>
<name>J3PE59_GAET3</name>
<dbReference type="VEuPathDB" id="FungiDB:GGTG_11782"/>
<evidence type="ECO:0000313" key="2">
    <source>
        <dbReference type="EMBL" id="EJT70759.1"/>
    </source>
</evidence>
<dbReference type="EMBL" id="GL385401">
    <property type="protein sequence ID" value="EJT70759.1"/>
    <property type="molecule type" value="Genomic_DNA"/>
</dbReference>
<organism evidence="2">
    <name type="scientific">Gaeumannomyces tritici (strain R3-111a-1)</name>
    <name type="common">Wheat and barley take-all root rot fungus</name>
    <name type="synonym">Gaeumannomyces graminis var. tritici</name>
    <dbReference type="NCBI Taxonomy" id="644352"/>
    <lineage>
        <taxon>Eukaryota</taxon>
        <taxon>Fungi</taxon>
        <taxon>Dikarya</taxon>
        <taxon>Ascomycota</taxon>
        <taxon>Pezizomycotina</taxon>
        <taxon>Sordariomycetes</taxon>
        <taxon>Sordariomycetidae</taxon>
        <taxon>Magnaporthales</taxon>
        <taxon>Magnaporthaceae</taxon>
        <taxon>Gaeumannomyces</taxon>
    </lineage>
</organism>
<feature type="region of interest" description="Disordered" evidence="1">
    <location>
        <begin position="199"/>
        <end position="235"/>
    </location>
</feature>
<dbReference type="OrthoDB" id="5424234at2759"/>
<dbReference type="Proteomes" id="UP000006039">
    <property type="component" value="Unassembled WGS sequence"/>
</dbReference>
<evidence type="ECO:0008006" key="5">
    <source>
        <dbReference type="Google" id="ProtNLM"/>
    </source>
</evidence>
<evidence type="ECO:0000313" key="4">
    <source>
        <dbReference type="Proteomes" id="UP000006039"/>
    </source>
</evidence>
<dbReference type="STRING" id="644352.J3PE59"/>
<gene>
    <name evidence="3" type="primary">20352240</name>
    <name evidence="2" type="ORF">GGTG_11782</name>
</gene>
<sequence length="402" mass="43245">MSVLPALFFDIPRPYCSPFLSRKLRAGSSTTSTLFAPRCPRRAPSIYVATMATALGTPGALRAGMFRINEEMIAALETADELPSLEIHHLWAKCSLCQHNFQDPDSRRAENFWWHVWGSNRRKLPPRTLARVLNEIRDSPTVVPPPKLTGLLQGAEDERKGADGAAPAAGEEHISPLLSPKTSSLGSFSFATSCSSSPSAIVAAHGPGTSDKGKRPFRVGGSLSPSAGKSSPRQSLLEKMAGAHAPVSHRHHMPAFSFSPDDLPEKVIFEDDDEDVSEPPRSLIIQAPAFRLDASSCAQEVPRGQREHPRAIVPSDARYQYNELRAAPSDPGPATSKVITDPRHALSAGNTGPLEFFQPTAVPPPNGLLQRRTSTFDGANRSGVGIAVSRDCRASHVGCSSE</sequence>
<keyword evidence="4" id="KW-1185">Reference proteome</keyword>